<name>A0ABT0B964_9SPHN</name>
<evidence type="ECO:0000313" key="8">
    <source>
        <dbReference type="EMBL" id="MCJ2181579.1"/>
    </source>
</evidence>
<feature type="signal peptide" evidence="4">
    <location>
        <begin position="1"/>
        <end position="43"/>
    </location>
</feature>
<keyword evidence="3 4" id="KW-0998">Cell outer membrane</keyword>
<keyword evidence="2 4" id="KW-0472">Membrane</keyword>
<feature type="chain" id="PRO_5044918306" description="LPS-assembly protein LptD" evidence="4">
    <location>
        <begin position="44"/>
        <end position="786"/>
    </location>
</feature>
<dbReference type="InterPro" id="IPR020889">
    <property type="entry name" value="LipoPS_assembly_LptD"/>
</dbReference>
<dbReference type="HAMAP" id="MF_01411">
    <property type="entry name" value="LPS_assembly_LptD"/>
    <property type="match status" value="1"/>
</dbReference>
<dbReference type="InterPro" id="IPR007543">
    <property type="entry name" value="LptD_C"/>
</dbReference>
<evidence type="ECO:0000256" key="3">
    <source>
        <dbReference type="ARBA" id="ARBA00023237"/>
    </source>
</evidence>
<evidence type="ECO:0000256" key="1">
    <source>
        <dbReference type="ARBA" id="ARBA00022729"/>
    </source>
</evidence>
<accession>A0ABT0B964</accession>
<feature type="region of interest" description="Disordered" evidence="5">
    <location>
        <begin position="43"/>
        <end position="67"/>
    </location>
</feature>
<keyword evidence="1 4" id="KW-0732">Signal</keyword>
<evidence type="ECO:0000259" key="6">
    <source>
        <dbReference type="Pfam" id="PF03968"/>
    </source>
</evidence>
<evidence type="ECO:0000256" key="5">
    <source>
        <dbReference type="SAM" id="MobiDB-lite"/>
    </source>
</evidence>
<evidence type="ECO:0000256" key="2">
    <source>
        <dbReference type="ARBA" id="ARBA00023136"/>
    </source>
</evidence>
<feature type="domain" description="LptD C-terminal" evidence="7">
    <location>
        <begin position="331"/>
        <end position="697"/>
    </location>
</feature>
<comment type="similarity">
    <text evidence="4">Belongs to the LptD family.</text>
</comment>
<dbReference type="Pfam" id="PF04453">
    <property type="entry name" value="LptD"/>
    <property type="match status" value="1"/>
</dbReference>
<reference evidence="8" key="1">
    <citation type="submission" date="2022-03" db="EMBL/GenBank/DDBJ databases">
        <title>Identification of a novel bacterium isolated from mangrove sediments.</title>
        <authorList>
            <person name="Pan X."/>
        </authorList>
    </citation>
    <scope>NUCLEOTIDE SEQUENCE</scope>
    <source>
        <strain evidence="8">B1949</strain>
    </source>
</reference>
<dbReference type="Gene3D" id="2.60.450.10">
    <property type="entry name" value="Lipopolysaccharide (LPS) transport protein A like domain"/>
    <property type="match status" value="1"/>
</dbReference>
<dbReference type="EMBL" id="JALHLF010000005">
    <property type="protein sequence ID" value="MCJ2181579.1"/>
    <property type="molecule type" value="Genomic_DNA"/>
</dbReference>
<sequence precursor="true">MLPAASSHLHAPIRRLHPVSLATLALLLGSAAVAAFAPSTAGAQDLGTHPSESTPIQDAPAEPPAASADAVPIAFEADVVEYAQNNEQVTATGNVVLRKEGQSVRADSVTWNRQTGKIEATGNVRMVDENGNQLFTDKVELTDELKSGMMDNLLLVLREGGRLAAKDGKRLANGDVILDHAAYTGCAVENGDGCPKEPTWKVVAKTVIYSDQQQRVRFNDARLEVFGAVKVPLFGLTVSTNGDAVSGLLIPDIQSSASNGISIAQPFYWKIDKNRDLTGTLNVYTEAAPMGEIQYRALTSKGAYQITGYATSSKRIPIYGDTTDAQGNNAFRGYIFANGTFQLDEKWSVTTSIRRATDRTFLRRYDISSDDRLRSMIDVERIDEDSYLSIAGYATQTMQSTRDQGQLPIALPAVDYRHLFKDPLLGGKIETQLNALALTRTDGQDTQRAFASAQWSKREVTDMGQVITVTGLLRGDVYHSDENLETETTSYRGDPGWQTRAIALAAVDVEWPLVGEFAGGTQVLTPRVQVVAAPHVRNFSIPDEDSRAVELETSNLFALNRFPGYDRIEDGTRVTYGLDWRFERPRWRVTAQIGQSRYLAGSDTIALDGTGLSGKVSDIVGRTEVRYRDFVHVIHRFRLDKDSFAIRRNEFDAVLGNNRTYLEMGYTKLNRNIYSASDTSSDTTTTDDTEAEDLRDREEVRAAGRIAFASHYSLFGSAVINLTDSTEDPTSGSDGFQPLRTRLGAAYEDDCLQISLTWKRNYVTNGDAKSGDSFLIRFRLKNIGMH</sequence>
<comment type="subcellular location">
    <subcellularLocation>
        <location evidence="4">Cell outer membrane</location>
    </subcellularLocation>
</comment>
<dbReference type="InterPro" id="IPR005653">
    <property type="entry name" value="OstA-like_N"/>
</dbReference>
<comment type="subunit">
    <text evidence="4">Component of the lipopolysaccharide transport and assembly complex.</text>
</comment>
<evidence type="ECO:0000256" key="4">
    <source>
        <dbReference type="HAMAP-Rule" id="MF_01411"/>
    </source>
</evidence>
<comment type="caution">
    <text evidence="4">Lacks conserved residue(s) required for the propagation of feature annotation.</text>
</comment>
<evidence type="ECO:0000259" key="7">
    <source>
        <dbReference type="Pfam" id="PF04453"/>
    </source>
</evidence>
<comment type="function">
    <text evidence="4">Involved in the assembly of lipopolysaccharide (LPS) at the surface of the outer membrane.</text>
</comment>
<keyword evidence="9" id="KW-1185">Reference proteome</keyword>
<organism evidence="8 9">
    <name type="scientific">Novosphingobium organovorum</name>
    <dbReference type="NCBI Taxonomy" id="2930092"/>
    <lineage>
        <taxon>Bacteria</taxon>
        <taxon>Pseudomonadati</taxon>
        <taxon>Pseudomonadota</taxon>
        <taxon>Alphaproteobacteria</taxon>
        <taxon>Sphingomonadales</taxon>
        <taxon>Sphingomonadaceae</taxon>
        <taxon>Novosphingobium</taxon>
    </lineage>
</organism>
<feature type="domain" description="Organic solvent tolerance-like N-terminal" evidence="6">
    <location>
        <begin position="76"/>
        <end position="139"/>
    </location>
</feature>
<dbReference type="PANTHER" id="PTHR30189">
    <property type="entry name" value="LPS-ASSEMBLY PROTEIN"/>
    <property type="match status" value="1"/>
</dbReference>
<comment type="caution">
    <text evidence="8">The sequence shown here is derived from an EMBL/GenBank/DDBJ whole genome shotgun (WGS) entry which is preliminary data.</text>
</comment>
<proteinExistence type="inferred from homology"/>
<dbReference type="RefSeq" id="WP_407672581.1">
    <property type="nucleotide sequence ID" value="NZ_JALHLF010000005.1"/>
</dbReference>
<dbReference type="Proteomes" id="UP001162881">
    <property type="component" value="Unassembled WGS sequence"/>
</dbReference>
<dbReference type="InterPro" id="IPR050218">
    <property type="entry name" value="LptD"/>
</dbReference>
<evidence type="ECO:0000313" key="9">
    <source>
        <dbReference type="Proteomes" id="UP001162881"/>
    </source>
</evidence>
<dbReference type="Pfam" id="PF03968">
    <property type="entry name" value="LptD_N"/>
    <property type="match status" value="1"/>
</dbReference>
<protein>
    <recommendedName>
        <fullName evidence="4">LPS-assembly protein LptD</fullName>
    </recommendedName>
</protein>
<dbReference type="PANTHER" id="PTHR30189:SF1">
    <property type="entry name" value="LPS-ASSEMBLY PROTEIN LPTD"/>
    <property type="match status" value="1"/>
</dbReference>
<gene>
    <name evidence="4 8" type="primary">lptD</name>
    <name evidence="8" type="ORF">MTR62_02475</name>
</gene>